<feature type="repeat" description="WD" evidence="5">
    <location>
        <begin position="745"/>
        <end position="774"/>
    </location>
</feature>
<evidence type="ECO:0000256" key="1">
    <source>
        <dbReference type="ARBA" id="ARBA00022443"/>
    </source>
</evidence>
<feature type="compositionally biased region" description="Polar residues" evidence="6">
    <location>
        <begin position="133"/>
        <end position="155"/>
    </location>
</feature>
<dbReference type="InterPro" id="IPR036322">
    <property type="entry name" value="WD40_repeat_dom_sf"/>
</dbReference>
<proteinExistence type="predicted"/>
<feature type="domain" description="SH3" evidence="7">
    <location>
        <begin position="1002"/>
        <end position="1062"/>
    </location>
</feature>
<protein>
    <submittedName>
        <fullName evidence="9 10">Jouberin-like isoform X1</fullName>
    </submittedName>
</protein>
<dbReference type="PROSITE" id="PS00678">
    <property type="entry name" value="WD_REPEATS_1"/>
    <property type="match status" value="1"/>
</dbReference>
<evidence type="ECO:0000259" key="7">
    <source>
        <dbReference type="PROSITE" id="PS50002"/>
    </source>
</evidence>
<dbReference type="Pfam" id="PF00400">
    <property type="entry name" value="WD40"/>
    <property type="match status" value="2"/>
</dbReference>
<dbReference type="SMART" id="SM00320">
    <property type="entry name" value="WD40"/>
    <property type="match status" value="7"/>
</dbReference>
<dbReference type="RefSeq" id="XP_022247186.1">
    <property type="nucleotide sequence ID" value="XM_022391478.1"/>
</dbReference>
<dbReference type="InterPro" id="IPR001680">
    <property type="entry name" value="WD40_rpt"/>
</dbReference>
<feature type="repeat" description="WD" evidence="5">
    <location>
        <begin position="588"/>
        <end position="622"/>
    </location>
</feature>
<accession>A0ABM1SU80</accession>
<dbReference type="CDD" id="cd00174">
    <property type="entry name" value="SH3"/>
    <property type="match status" value="1"/>
</dbReference>
<feature type="repeat" description="WD" evidence="5">
    <location>
        <begin position="545"/>
        <end position="580"/>
    </location>
</feature>
<dbReference type="InterPro" id="IPR019775">
    <property type="entry name" value="WD40_repeat_CS"/>
</dbReference>
<dbReference type="Gene3D" id="2.130.10.10">
    <property type="entry name" value="YVTN repeat-like/Quinoprotein amine dehydrogenase"/>
    <property type="match status" value="1"/>
</dbReference>
<evidence type="ECO:0000256" key="2">
    <source>
        <dbReference type="ARBA" id="ARBA00022574"/>
    </source>
</evidence>
<name>A0ABM1SU80_LIMPO</name>
<feature type="region of interest" description="Disordered" evidence="6">
    <location>
        <begin position="828"/>
        <end position="853"/>
    </location>
</feature>
<dbReference type="PANTHER" id="PTHR44499">
    <property type="entry name" value="JOUBERIN"/>
    <property type="match status" value="1"/>
</dbReference>
<sequence length="1125" mass="126846">MKGKEEKIMLSSQGSVKDEVTSKSRTRTKLKQLLTEKSEEWEEMSRLKQDDLRFLSSPTKMSKRNSNSAAHNDWSVASGNSNMGFIVEDQESNLGTDETDIQEVDSKIKPRSSGYFMVEQETDQECVKKNDTPEGTYSQKMVDSSNEFVIMANQSPRKRKKKKPLQDNSVEMDTFEQKHNIISKEKNPEKKKSKSKQKLKSKDTGEKPGNVPLEAVNEAKPSERHNNPILGIIVHHSDQLKSDPLLSNPAVRIHIVDMNSGKYLKKLHESRPVAFYYETQRNVDYILPMMTQPYDICKKKSLTPFWEELLIWNEDFDYFLQDDPKTLVIFEILDVISSSRLGSQFRYLQGNQGCSKIAWAFLKLVGANGSHNTERKVRLQLYRPPFRSFQLRQGSVEVYQWWSRLSRVIYPATLYVTVKSLVPPEAVEPSLRSFLPMQQESGHTTFEDMQQKLNSSAVTTYSNGECVISTKKKSTASALLEWMRLPGQACKVPSTQILRLPSSQRGCFVVKFSNNGRRLAAGCLSLKACEIVLYEIPSGNQETKFSGHSGNIYDLDWSSDDCYLLSASADGTVRIWNTETLSSFPLAILPHPSYVYSARFHPHISNIVVSAGFDHVLWVWKMLSPGEEQPELVQELEGHHSMVNSLCWDSSQNKLYSADGDGMIIAWKAGPCTENEYKQWTKEKVVNLPELKGVPLNSLSLHPSRRKLLVSCRDGSLRLIDMNVDIVVQHFTGIVNFHHLLRACLSPCGGLVFSGGEDGPVHVWNTNTGDKLTVFTNLPYKQPVTCVDYHPLEHMFAMCAPEEEAPVLVFKYSPKEALLGVGITPKSSTPKHSMYASQSETSSPAASPEKGQVSRAEITQLTSTPVITKLTSDFRHLSPAIKQVGQQTSDSPKKQSVSIEREKSIVTSGNSYNSTIRKSITFDPAIDRHSRLKQVLHKLDSVLMVTTTSETGTYVPSLTSNQSDVHSFDSTLLGSTSLDTRRSSLLQPRSLMSDFQHPESHNKSQKFVALYDYQPERQDEMKLKKGCMVTVLDHENHHWWYGEGDSGKKGYFPANYITPLDVGLEDSDVIEEDSTETYTAVLTESGKLNLVAASIEEKKAVENPRMHSRQNKSSKKTRRGTRKEQ</sequence>
<dbReference type="InterPro" id="IPR001452">
    <property type="entry name" value="SH3_domain"/>
</dbReference>
<dbReference type="SMART" id="SM00326">
    <property type="entry name" value="SH3"/>
    <property type="match status" value="1"/>
</dbReference>
<evidence type="ECO:0000256" key="4">
    <source>
        <dbReference type="PROSITE-ProRule" id="PRU00192"/>
    </source>
</evidence>
<feature type="compositionally biased region" description="Basic residues" evidence="6">
    <location>
        <begin position="1106"/>
        <end position="1125"/>
    </location>
</feature>
<gene>
    <name evidence="9 10" type="primary">LOC106461705</name>
</gene>
<evidence type="ECO:0000313" key="8">
    <source>
        <dbReference type="Proteomes" id="UP000694941"/>
    </source>
</evidence>
<dbReference type="PROSITE" id="PS50082">
    <property type="entry name" value="WD_REPEATS_2"/>
    <property type="match status" value="4"/>
</dbReference>
<feature type="repeat" description="WD" evidence="5">
    <location>
        <begin position="636"/>
        <end position="668"/>
    </location>
</feature>
<dbReference type="PRINTS" id="PR00452">
    <property type="entry name" value="SH3DOMAIN"/>
</dbReference>
<feature type="compositionally biased region" description="Polar residues" evidence="6">
    <location>
        <begin position="58"/>
        <end position="83"/>
    </location>
</feature>
<keyword evidence="8" id="KW-1185">Reference proteome</keyword>
<dbReference type="CDD" id="cd00200">
    <property type="entry name" value="WD40"/>
    <property type="match status" value="1"/>
</dbReference>
<feature type="compositionally biased region" description="Polar residues" evidence="6">
    <location>
        <begin position="828"/>
        <end position="845"/>
    </location>
</feature>
<feature type="region of interest" description="Disordered" evidence="6">
    <location>
        <begin position="881"/>
        <end position="902"/>
    </location>
</feature>
<dbReference type="PROSITE" id="PS50294">
    <property type="entry name" value="WD_REPEATS_REGION"/>
    <property type="match status" value="2"/>
</dbReference>
<evidence type="ECO:0000256" key="3">
    <source>
        <dbReference type="ARBA" id="ARBA00022737"/>
    </source>
</evidence>
<keyword evidence="2 5" id="KW-0853">WD repeat</keyword>
<dbReference type="PANTHER" id="PTHR44499:SF1">
    <property type="entry name" value="JOUBERIN"/>
    <property type="match status" value="1"/>
</dbReference>
<feature type="region of interest" description="Disordered" evidence="6">
    <location>
        <begin position="58"/>
        <end position="222"/>
    </location>
</feature>
<dbReference type="SUPFAM" id="SSF50978">
    <property type="entry name" value="WD40 repeat-like"/>
    <property type="match status" value="1"/>
</dbReference>
<evidence type="ECO:0000256" key="6">
    <source>
        <dbReference type="SAM" id="MobiDB-lite"/>
    </source>
</evidence>
<evidence type="ECO:0000313" key="10">
    <source>
        <dbReference type="RefSeq" id="XP_022247186.1"/>
    </source>
</evidence>
<dbReference type="RefSeq" id="XP_022247148.1">
    <property type="nucleotide sequence ID" value="XM_022391440.1"/>
</dbReference>
<feature type="region of interest" description="Disordered" evidence="6">
    <location>
        <begin position="1"/>
        <end position="26"/>
    </location>
</feature>
<keyword evidence="3" id="KW-0677">Repeat</keyword>
<organism evidence="8 10">
    <name type="scientific">Limulus polyphemus</name>
    <name type="common">Atlantic horseshoe crab</name>
    <dbReference type="NCBI Taxonomy" id="6850"/>
    <lineage>
        <taxon>Eukaryota</taxon>
        <taxon>Metazoa</taxon>
        <taxon>Ecdysozoa</taxon>
        <taxon>Arthropoda</taxon>
        <taxon>Chelicerata</taxon>
        <taxon>Merostomata</taxon>
        <taxon>Xiphosura</taxon>
        <taxon>Limulidae</taxon>
        <taxon>Limulus</taxon>
    </lineage>
</organism>
<evidence type="ECO:0000256" key="5">
    <source>
        <dbReference type="PROSITE-ProRule" id="PRU00221"/>
    </source>
</evidence>
<dbReference type="Proteomes" id="UP000694941">
    <property type="component" value="Unplaced"/>
</dbReference>
<dbReference type="InterPro" id="IPR015943">
    <property type="entry name" value="WD40/YVTN_repeat-like_dom_sf"/>
</dbReference>
<dbReference type="InterPro" id="IPR036028">
    <property type="entry name" value="SH3-like_dom_sf"/>
</dbReference>
<dbReference type="Pfam" id="PF00018">
    <property type="entry name" value="SH3_1"/>
    <property type="match status" value="1"/>
</dbReference>
<feature type="region of interest" description="Disordered" evidence="6">
    <location>
        <begin position="1097"/>
        <end position="1125"/>
    </location>
</feature>
<reference evidence="9 10" key="1">
    <citation type="submission" date="2025-05" db="UniProtKB">
        <authorList>
            <consortium name="RefSeq"/>
        </authorList>
    </citation>
    <scope>IDENTIFICATION</scope>
    <source>
        <tissue evidence="9 10">Muscle</tissue>
    </source>
</reference>
<dbReference type="SUPFAM" id="SSF50044">
    <property type="entry name" value="SH3-domain"/>
    <property type="match status" value="1"/>
</dbReference>
<feature type="compositionally biased region" description="Polar residues" evidence="6">
    <location>
        <begin position="884"/>
        <end position="898"/>
    </location>
</feature>
<keyword evidence="1 4" id="KW-0728">SH3 domain</keyword>
<dbReference type="InterPro" id="IPR052803">
    <property type="entry name" value="Cilium-Associated_Jouberin"/>
</dbReference>
<feature type="compositionally biased region" description="Basic and acidic residues" evidence="6">
    <location>
        <begin position="175"/>
        <end position="190"/>
    </location>
</feature>
<dbReference type="Gene3D" id="2.30.30.40">
    <property type="entry name" value="SH3 Domains"/>
    <property type="match status" value="1"/>
</dbReference>
<dbReference type="PROSITE" id="PS50002">
    <property type="entry name" value="SH3"/>
    <property type="match status" value="1"/>
</dbReference>
<evidence type="ECO:0000313" key="9">
    <source>
        <dbReference type="RefSeq" id="XP_022247148.1"/>
    </source>
</evidence>
<dbReference type="GeneID" id="106461705"/>